<evidence type="ECO:0000313" key="3">
    <source>
        <dbReference type="Proteomes" id="UP000183050"/>
    </source>
</evidence>
<feature type="region of interest" description="Disordered" evidence="1">
    <location>
        <begin position="149"/>
        <end position="216"/>
    </location>
</feature>
<proteinExistence type="predicted"/>
<protein>
    <submittedName>
        <fullName evidence="2">Uncharacterized protein</fullName>
    </submittedName>
</protein>
<feature type="compositionally biased region" description="Low complexity" evidence="1">
    <location>
        <begin position="166"/>
        <end position="209"/>
    </location>
</feature>
<sequence>MKMRVERGRLVPATTYDAERLDSYRVGSTVNVRFTADRMRPLERKYRAILGKVIKECATPWTNAEAAHQALKLACGYVNVGKTASGQFMQWPRSIAEFEDPEMEDYYESVLAILRRITGVDVEALRKETAHIVENEDPDPATGEIIEHETTESGSSPHPEPDADEATPPASSAEIDESPSSSISPIPDASTPDGGPAPGEDPAGGETAPSQPPAGSENEVLIRFAADLLPKAANAEISTGTLKAIEKRWIEGAIAGLSDDGKDTARLICATMRNIANGKVKLKDEAAELADVLGCSPSAIGG</sequence>
<reference evidence="2 3" key="1">
    <citation type="submission" date="2016-11" db="EMBL/GenBank/DDBJ databases">
        <title>Rhizobium leguminosarum bv. viciae strain Vaf12 isolated from Vavilovia formosa root nodules from Russia, Dagestan.</title>
        <authorList>
            <person name="Kimeklis A."/>
        </authorList>
    </citation>
    <scope>NUCLEOTIDE SEQUENCE [LARGE SCALE GENOMIC DNA]</scope>
    <source>
        <strain evidence="2 3">Vaf-108</strain>
    </source>
</reference>
<accession>A0A1L3ZB83</accession>
<organism evidence="2 3">
    <name type="scientific">Rhizobium leguminosarum</name>
    <dbReference type="NCBI Taxonomy" id="384"/>
    <lineage>
        <taxon>Bacteria</taxon>
        <taxon>Pseudomonadati</taxon>
        <taxon>Pseudomonadota</taxon>
        <taxon>Alphaproteobacteria</taxon>
        <taxon>Hyphomicrobiales</taxon>
        <taxon>Rhizobiaceae</taxon>
        <taxon>Rhizobium/Agrobacterium group</taxon>
        <taxon>Rhizobium</taxon>
    </lineage>
</organism>
<dbReference type="AlphaFoldDB" id="A0A1L3ZB83"/>
<dbReference type="Proteomes" id="UP000183050">
    <property type="component" value="Chromosome"/>
</dbReference>
<dbReference type="EMBL" id="CP018228">
    <property type="protein sequence ID" value="API52909.1"/>
    <property type="molecule type" value="Genomic_DNA"/>
</dbReference>
<evidence type="ECO:0000256" key="1">
    <source>
        <dbReference type="SAM" id="MobiDB-lite"/>
    </source>
</evidence>
<evidence type="ECO:0000313" key="2">
    <source>
        <dbReference type="EMBL" id="API52909.1"/>
    </source>
</evidence>
<name>A0A1L3ZB83_RHILE</name>
<gene>
    <name evidence="2" type="ORF">BMW22_15920</name>
</gene>